<keyword evidence="2" id="KW-0808">Transferase</keyword>
<reference evidence="8 9" key="2">
    <citation type="journal article" date="2019" name="Int. J. Syst. Evol. Microbiol.">
        <title>Description and complete genome sequence of Bradyrhizobium amphicarpaeae sp. nov., harbouring photosystem and nitrogen-fixation genes.</title>
        <authorList>
            <person name="Bromfield E.S.P."/>
            <person name="Cloutier S."/>
            <person name="Nguyen H.D.T."/>
        </authorList>
    </citation>
    <scope>NUCLEOTIDE SEQUENCE [LARGE SCALE GENOMIC DNA]</scope>
    <source>
        <strain evidence="8 9">39S1MB</strain>
    </source>
</reference>
<sequence>MIKSFVTYLPSTLFPRVVAFLTILVGTRLLTPETFGYFSLVSIIGEFADVALTNGTRIALTRFGATNGGVSRTFGLKMLAIAGGSTILAVLVASVAASALAPEEGRRVSIAVAAYIGAAALARFGLALNQASGEARRASVLESIRAIFAFGASVAAMVFYADFLPAIIAGAGANLVVGAISLASGLRQTRPALVDRADWPALRIFAARLLILALIGQAVASLDKLVLKTFQDAATLGIYAAAFAVARSGFDIVAHAFNIGGFVQLSVLANEGRGAEAQPFLRRQLGFILAVALPATAMLLSSRDVIALALFPLAYHESFHVAVPIIAVGAVMLNLKYFVYDNVFHLHLRNFLQLPPLIAGTLTGGATAMVVMPYWPLFGAALTYAIGAATVLGVTIAISTRLMPIPVPWRAIGLASGTGLAAFAASELIKVTLSAAPPLAVLLLQVLIAIVAITASLALANSAMGTRNNSLAVSFVTSDPDRITGLSSYTDSLMDALARSTAGETLFAFTNSSPATLPKARAHNSIRWIELPKKPRFLPYKIYAPLIHTFGNFIALRNGCGAYLSTAPSGSVLPLVEQFITIHDLYDLDRASRPLRTVAYANLMWRWFALVSRRIVCVSDATRDEAAAAISFAKKRMVTIKEASKFAPESPQRPDERGHFLYVANIQPTKNVECLLSALKQAEESGERLTVRWIGRDSHGILAKYSARGEMPKEFLAAGAVSEDELKKAYQRASALIVSSWKEGFCLPVLEAQALGTPVIASDIPVLREVAGEGALFFDPNQPKGLLEAMHKLRCSPRLREKLSEAALANAKLYSWERTARETLMLTTNLFEARTKLA</sequence>
<organism evidence="8 9">
    <name type="scientific">Bradyrhizobium amphicarpaeae</name>
    <dbReference type="NCBI Taxonomy" id="1404768"/>
    <lineage>
        <taxon>Bacteria</taxon>
        <taxon>Pseudomonadati</taxon>
        <taxon>Pseudomonadota</taxon>
        <taxon>Alphaproteobacteria</taxon>
        <taxon>Hyphomicrobiales</taxon>
        <taxon>Nitrobacteraceae</taxon>
        <taxon>Bradyrhizobium</taxon>
    </lineage>
</organism>
<feature type="transmembrane region" description="Helical" evidence="6">
    <location>
        <begin position="166"/>
        <end position="186"/>
    </location>
</feature>
<dbReference type="OrthoDB" id="9790710at2"/>
<dbReference type="InterPro" id="IPR001296">
    <property type="entry name" value="Glyco_trans_1"/>
</dbReference>
<dbReference type="PANTHER" id="PTHR46401">
    <property type="entry name" value="GLYCOSYLTRANSFERASE WBBK-RELATED"/>
    <property type="match status" value="1"/>
</dbReference>
<evidence type="ECO:0000256" key="5">
    <source>
        <dbReference type="ARBA" id="ARBA00023136"/>
    </source>
</evidence>
<evidence type="ECO:0000256" key="1">
    <source>
        <dbReference type="ARBA" id="ARBA00004141"/>
    </source>
</evidence>
<feature type="transmembrane region" description="Helical" evidence="6">
    <location>
        <begin position="35"/>
        <end position="53"/>
    </location>
</feature>
<accession>A0A2U8PPB3</accession>
<evidence type="ECO:0000313" key="9">
    <source>
        <dbReference type="Proteomes" id="UP000215884"/>
    </source>
</evidence>
<dbReference type="InterPro" id="IPR002797">
    <property type="entry name" value="Polysacc_synth"/>
</dbReference>
<comment type="subcellular location">
    <subcellularLocation>
        <location evidence="1">Membrane</location>
        <topology evidence="1">Multi-pass membrane protein</topology>
    </subcellularLocation>
</comment>
<dbReference type="EMBL" id="CP029426">
    <property type="protein sequence ID" value="AWL99656.1"/>
    <property type="molecule type" value="Genomic_DNA"/>
</dbReference>
<dbReference type="Proteomes" id="UP000215884">
    <property type="component" value="Chromosome"/>
</dbReference>
<feature type="transmembrane region" description="Helical" evidence="6">
    <location>
        <begin position="351"/>
        <end position="375"/>
    </location>
</feature>
<keyword evidence="4 6" id="KW-1133">Transmembrane helix</keyword>
<keyword evidence="3 6" id="KW-0812">Transmembrane</keyword>
<dbReference type="PANTHER" id="PTHR46401:SF2">
    <property type="entry name" value="GLYCOSYLTRANSFERASE WBBK-RELATED"/>
    <property type="match status" value="1"/>
</dbReference>
<dbReference type="KEGG" id="brq:CIT40_06170"/>
<feature type="transmembrane region" description="Helical" evidence="6">
    <location>
        <begin position="411"/>
        <end position="433"/>
    </location>
</feature>
<feature type="transmembrane region" description="Helical" evidence="6">
    <location>
        <begin position="439"/>
        <end position="460"/>
    </location>
</feature>
<feature type="transmembrane region" description="Helical" evidence="6">
    <location>
        <begin position="108"/>
        <end position="128"/>
    </location>
</feature>
<evidence type="ECO:0000313" key="8">
    <source>
        <dbReference type="EMBL" id="AWL99656.1"/>
    </source>
</evidence>
<name>A0A2U8PPB3_9BRAD</name>
<gene>
    <name evidence="8" type="ORF">CIT40_06170</name>
</gene>
<protein>
    <recommendedName>
        <fullName evidence="7">Glycosyl transferase family 1 domain-containing protein</fullName>
    </recommendedName>
</protein>
<dbReference type="CDD" id="cd03809">
    <property type="entry name" value="GT4_MtfB-like"/>
    <property type="match status" value="1"/>
</dbReference>
<evidence type="ECO:0000256" key="2">
    <source>
        <dbReference type="ARBA" id="ARBA00022679"/>
    </source>
</evidence>
<reference evidence="8 9" key="1">
    <citation type="journal article" date="2017" name="Syst. Appl. Microbiol.">
        <title>Soybeans inoculated with root zone soils of Canadian native legumes harbour diverse and novel Bradyrhizobium spp. that possess agricultural potential.</title>
        <authorList>
            <person name="Bromfield E.S.P."/>
            <person name="Cloutier S."/>
            <person name="Tambong J.T."/>
            <person name="Tran Thi T.V."/>
        </authorList>
    </citation>
    <scope>NUCLEOTIDE SEQUENCE [LARGE SCALE GENOMIC DNA]</scope>
    <source>
        <strain evidence="8 9">39S1MB</strain>
    </source>
</reference>
<feature type="domain" description="Glycosyl transferase family 1" evidence="7">
    <location>
        <begin position="648"/>
        <end position="807"/>
    </location>
</feature>
<evidence type="ECO:0000256" key="6">
    <source>
        <dbReference type="SAM" id="Phobius"/>
    </source>
</evidence>
<dbReference type="GO" id="GO:0016020">
    <property type="term" value="C:membrane"/>
    <property type="evidence" value="ECO:0007669"/>
    <property type="project" value="UniProtKB-SubCell"/>
</dbReference>
<evidence type="ECO:0000259" key="7">
    <source>
        <dbReference type="Pfam" id="PF00534"/>
    </source>
</evidence>
<dbReference type="RefSeq" id="WP_094895330.1">
    <property type="nucleotide sequence ID" value="NZ_CP029426.2"/>
</dbReference>
<feature type="transmembrane region" description="Helical" evidence="6">
    <location>
        <begin position="74"/>
        <end position="96"/>
    </location>
</feature>
<dbReference type="Pfam" id="PF01943">
    <property type="entry name" value="Polysacc_synt"/>
    <property type="match status" value="1"/>
</dbReference>
<evidence type="ECO:0000256" key="4">
    <source>
        <dbReference type="ARBA" id="ARBA00022989"/>
    </source>
</evidence>
<feature type="transmembrane region" description="Helical" evidence="6">
    <location>
        <begin position="321"/>
        <end position="339"/>
    </location>
</feature>
<keyword evidence="9" id="KW-1185">Reference proteome</keyword>
<evidence type="ECO:0000256" key="3">
    <source>
        <dbReference type="ARBA" id="ARBA00022692"/>
    </source>
</evidence>
<proteinExistence type="predicted"/>
<dbReference type="Pfam" id="PF00534">
    <property type="entry name" value="Glycos_transf_1"/>
    <property type="match status" value="1"/>
</dbReference>
<dbReference type="AlphaFoldDB" id="A0A2U8PPB3"/>
<keyword evidence="5 6" id="KW-0472">Membrane</keyword>
<dbReference type="GO" id="GO:0016757">
    <property type="term" value="F:glycosyltransferase activity"/>
    <property type="evidence" value="ECO:0007669"/>
    <property type="project" value="InterPro"/>
</dbReference>
<dbReference type="Gene3D" id="3.40.50.2000">
    <property type="entry name" value="Glycogen Phosphorylase B"/>
    <property type="match status" value="2"/>
</dbReference>
<feature type="transmembrane region" description="Helical" evidence="6">
    <location>
        <begin position="287"/>
        <end position="315"/>
    </location>
</feature>
<dbReference type="SUPFAM" id="SSF53756">
    <property type="entry name" value="UDP-Glycosyltransferase/glycogen phosphorylase"/>
    <property type="match status" value="1"/>
</dbReference>
<feature type="transmembrane region" description="Helical" evidence="6">
    <location>
        <begin position="140"/>
        <end position="160"/>
    </location>
</feature>
<feature type="transmembrane region" description="Helical" evidence="6">
    <location>
        <begin position="381"/>
        <end position="399"/>
    </location>
</feature>